<dbReference type="InterPro" id="IPR050317">
    <property type="entry name" value="Plant_Fungal_Acyltransferase"/>
</dbReference>
<reference evidence="2" key="1">
    <citation type="submission" date="2022-07" db="EMBL/GenBank/DDBJ databases">
        <title>Genome Sequence of Xylaria arbuscula.</title>
        <authorList>
            <person name="Buettner E."/>
        </authorList>
    </citation>
    <scope>NUCLEOTIDE SEQUENCE</scope>
    <source>
        <strain evidence="2">VT107</strain>
    </source>
</reference>
<dbReference type="InterPro" id="IPR023213">
    <property type="entry name" value="CAT-like_dom_sf"/>
</dbReference>
<gene>
    <name evidence="2" type="ORF">NPX13_g5951</name>
</gene>
<keyword evidence="3" id="KW-1185">Reference proteome</keyword>
<dbReference type="PANTHER" id="PTHR31642">
    <property type="entry name" value="TRICHOTHECENE 3-O-ACETYLTRANSFERASE"/>
    <property type="match status" value="1"/>
</dbReference>
<comment type="caution">
    <text evidence="2">The sequence shown here is derived from an EMBL/GenBank/DDBJ whole genome shotgun (WGS) entry which is preliminary data.</text>
</comment>
<sequence>MATLSDGNTQQENRGQWTPLNVWNQLAPRSYNRFVLCFAIENNKQPAAINRIKTCALNVGARRPVLRSLLKVDGPVALINKTNQKDIVVDGGGIWNLSGMSYQRLRQAGFPASAFLHRVFDVPEIPGESVSPALVLRIICIDGGLLLGIHLHHSLGDAKAIDDVISWLSAESRGESYDIKTSTLRGPFPVSNYPIDPSRNTRTLQPWSTNHRFPERTILSSPLTPSGRLTGYIFAFKTATLDTIRRQMQQLGHTDLPSTNNILISLLWAHVVKARMQAQKTRIIAEAHAKLFTLVDVRKHVFNDADQANLYFGNAVEAALTSLPEADLLKICEVPAVERSTDSLAKLLQPICRSVAASIGRVDRNFVQERHAAFCRVADPRNIAFDYSPNDPRSFMLNSWRYVGLNPG</sequence>
<organism evidence="2 3">
    <name type="scientific">Xylaria arbuscula</name>
    <dbReference type="NCBI Taxonomy" id="114810"/>
    <lineage>
        <taxon>Eukaryota</taxon>
        <taxon>Fungi</taxon>
        <taxon>Dikarya</taxon>
        <taxon>Ascomycota</taxon>
        <taxon>Pezizomycotina</taxon>
        <taxon>Sordariomycetes</taxon>
        <taxon>Xylariomycetidae</taxon>
        <taxon>Xylariales</taxon>
        <taxon>Xylariaceae</taxon>
        <taxon>Xylaria</taxon>
    </lineage>
</organism>
<evidence type="ECO:0000313" key="2">
    <source>
        <dbReference type="EMBL" id="KAJ3569816.1"/>
    </source>
</evidence>
<proteinExistence type="predicted"/>
<dbReference type="Gene3D" id="3.30.559.10">
    <property type="entry name" value="Chloramphenicol acetyltransferase-like domain"/>
    <property type="match status" value="2"/>
</dbReference>
<evidence type="ECO:0000256" key="1">
    <source>
        <dbReference type="ARBA" id="ARBA00022679"/>
    </source>
</evidence>
<protein>
    <submittedName>
        <fullName evidence="2">Uncharacterized protein</fullName>
    </submittedName>
</protein>
<dbReference type="Pfam" id="PF02458">
    <property type="entry name" value="Transferase"/>
    <property type="match status" value="1"/>
</dbReference>
<keyword evidence="1" id="KW-0808">Transferase</keyword>
<dbReference type="Proteomes" id="UP001148614">
    <property type="component" value="Unassembled WGS sequence"/>
</dbReference>
<dbReference type="AlphaFoldDB" id="A0A9W8ND69"/>
<dbReference type="VEuPathDB" id="FungiDB:F4678DRAFT_452702"/>
<dbReference type="GO" id="GO:0044550">
    <property type="term" value="P:secondary metabolite biosynthetic process"/>
    <property type="evidence" value="ECO:0007669"/>
    <property type="project" value="TreeGrafter"/>
</dbReference>
<dbReference type="GO" id="GO:0016747">
    <property type="term" value="F:acyltransferase activity, transferring groups other than amino-acyl groups"/>
    <property type="evidence" value="ECO:0007669"/>
    <property type="project" value="TreeGrafter"/>
</dbReference>
<dbReference type="PANTHER" id="PTHR31642:SF310">
    <property type="entry name" value="FATTY ALCOHOL:CAFFEOYL-COA ACYLTRANSFERASE"/>
    <property type="match status" value="1"/>
</dbReference>
<evidence type="ECO:0000313" key="3">
    <source>
        <dbReference type="Proteomes" id="UP001148614"/>
    </source>
</evidence>
<accession>A0A9W8ND69</accession>
<name>A0A9W8ND69_9PEZI</name>
<dbReference type="EMBL" id="JANPWZ010000995">
    <property type="protein sequence ID" value="KAJ3569816.1"/>
    <property type="molecule type" value="Genomic_DNA"/>
</dbReference>